<evidence type="ECO:0000256" key="2">
    <source>
        <dbReference type="ARBA" id="ARBA00012338"/>
    </source>
</evidence>
<dbReference type="InterPro" id="IPR000362">
    <property type="entry name" value="Fumarate_lyase_fam"/>
</dbReference>
<dbReference type="OrthoDB" id="9769623at2"/>
<evidence type="ECO:0000256" key="4">
    <source>
        <dbReference type="ARBA" id="ARBA00022605"/>
    </source>
</evidence>
<comment type="subcellular location">
    <subcellularLocation>
        <location evidence="6">Cytoplasm</location>
    </subcellularLocation>
</comment>
<dbReference type="PRINTS" id="PR00149">
    <property type="entry name" value="FUMRATELYASE"/>
</dbReference>
<evidence type="ECO:0000256" key="6">
    <source>
        <dbReference type="HAMAP-Rule" id="MF_00006"/>
    </source>
</evidence>
<dbReference type="InterPro" id="IPR022761">
    <property type="entry name" value="Fumarate_lyase_N"/>
</dbReference>
<dbReference type="UniPathway" id="UPA00068">
    <property type="reaction ID" value="UER00114"/>
</dbReference>
<dbReference type="GO" id="GO:0004056">
    <property type="term" value="F:argininosuccinate lyase activity"/>
    <property type="evidence" value="ECO:0007669"/>
    <property type="project" value="UniProtKB-UniRule"/>
</dbReference>
<dbReference type="GO" id="GO:0005829">
    <property type="term" value="C:cytosol"/>
    <property type="evidence" value="ECO:0007669"/>
    <property type="project" value="TreeGrafter"/>
</dbReference>
<dbReference type="InterPro" id="IPR029419">
    <property type="entry name" value="Arg_succ_lyase_C"/>
</dbReference>
<dbReference type="PROSITE" id="PS00163">
    <property type="entry name" value="FUMARATE_LYASES"/>
    <property type="match status" value="1"/>
</dbReference>
<comment type="pathway">
    <text evidence="1 6">Amino-acid biosynthesis; L-arginine biosynthesis; L-arginine from L-ornithine and carbamoyl phosphate: step 3/3.</text>
</comment>
<comment type="similarity">
    <text evidence="6">Belongs to the lyase 1 family. Argininosuccinate lyase subfamily.</text>
</comment>
<dbReference type="HAMAP" id="MF_00006">
    <property type="entry name" value="Arg_succ_lyase"/>
    <property type="match status" value="1"/>
</dbReference>
<dbReference type="Pfam" id="PF14698">
    <property type="entry name" value="ASL_C2"/>
    <property type="match status" value="1"/>
</dbReference>
<gene>
    <name evidence="6" type="primary">argH</name>
    <name evidence="9" type="ORF">EV214_104118</name>
</gene>
<keyword evidence="10" id="KW-1185">Reference proteome</keyword>
<organism evidence="9 10">
    <name type="scientific">Marinisporobacter balticus</name>
    <dbReference type="NCBI Taxonomy" id="2018667"/>
    <lineage>
        <taxon>Bacteria</taxon>
        <taxon>Bacillati</taxon>
        <taxon>Bacillota</taxon>
        <taxon>Clostridia</taxon>
        <taxon>Peptostreptococcales</taxon>
        <taxon>Thermotaleaceae</taxon>
        <taxon>Marinisporobacter</taxon>
    </lineage>
</organism>
<evidence type="ECO:0000256" key="5">
    <source>
        <dbReference type="ARBA" id="ARBA00023239"/>
    </source>
</evidence>
<dbReference type="CDD" id="cd01359">
    <property type="entry name" value="Argininosuccinate_lyase"/>
    <property type="match status" value="1"/>
</dbReference>
<dbReference type="PANTHER" id="PTHR43814">
    <property type="entry name" value="ARGININOSUCCINATE LYASE"/>
    <property type="match status" value="1"/>
</dbReference>
<feature type="domain" description="Fumarate lyase N-terminal" evidence="7">
    <location>
        <begin position="6"/>
        <end position="300"/>
    </location>
</feature>
<keyword evidence="6" id="KW-0963">Cytoplasm</keyword>
<evidence type="ECO:0000256" key="3">
    <source>
        <dbReference type="ARBA" id="ARBA00022571"/>
    </source>
</evidence>
<evidence type="ECO:0000259" key="7">
    <source>
        <dbReference type="Pfam" id="PF00206"/>
    </source>
</evidence>
<name>A0A4R2KW36_9FIRM</name>
<dbReference type="Proteomes" id="UP000294919">
    <property type="component" value="Unassembled WGS sequence"/>
</dbReference>
<sequence length="457" mass="51788">MKLWGGRFEKSTASIVDQFNASIVFDQKLYKHDIMGSIAHAKMLGQSNIITKEESQKIIQGLIEILKDIEDGKVAFEIGLEDIHMNIEKLLTDRIGEVGKKLHTARSRNDQIAVDIRLFLRDEIKEICEKLKTLLGTFVVISEAHIETVMPGYTHLQRAQPITLGYHIMAYFQMFKRDYDRLEDCYKRVNVMPLGAGALAGTTYATDREFLKETLGFSEICENSLDAVSDRDFVIEFISGASMIMMHLSRFCEELILWNSAEFNFIEMDDSYSTGSSIMPQKKNPDVAELIRGKTGRIYGNLFNILTLMKGLPLAYNKDMQEDKPPLFDTVENVKVCLEIFNEMVKTMKIKKENMKKATKEGFMNATDVADYLVKKGMAFRSAHEVVGKMVLYCIQKGKGIDDLTLEEFKIFSNILTEDILDAIKIESCIASKISQGSTAKGSIEKMIKSAKDFLNI</sequence>
<dbReference type="FunFam" id="1.20.200.10:FF:000002">
    <property type="entry name" value="Argininosuccinate lyase"/>
    <property type="match status" value="1"/>
</dbReference>
<keyword evidence="4 6" id="KW-0028">Amino-acid biosynthesis</keyword>
<comment type="caution">
    <text evidence="9">The sequence shown here is derived from an EMBL/GenBank/DDBJ whole genome shotgun (WGS) entry which is preliminary data.</text>
</comment>
<dbReference type="InterPro" id="IPR024083">
    <property type="entry name" value="Fumarase/histidase_N"/>
</dbReference>
<dbReference type="GO" id="GO:0042450">
    <property type="term" value="P:L-arginine biosynthetic process via ornithine"/>
    <property type="evidence" value="ECO:0007669"/>
    <property type="project" value="UniProtKB-UniRule"/>
</dbReference>
<feature type="domain" description="Argininosuccinate lyase C-terminal" evidence="8">
    <location>
        <begin position="363"/>
        <end position="431"/>
    </location>
</feature>
<dbReference type="InterPro" id="IPR020557">
    <property type="entry name" value="Fumarate_lyase_CS"/>
</dbReference>
<dbReference type="PANTHER" id="PTHR43814:SF1">
    <property type="entry name" value="ARGININOSUCCINATE LYASE"/>
    <property type="match status" value="1"/>
</dbReference>
<dbReference type="EC" id="4.3.2.1" evidence="2 6"/>
<comment type="catalytic activity">
    <reaction evidence="6">
        <text>2-(N(omega)-L-arginino)succinate = fumarate + L-arginine</text>
        <dbReference type="Rhea" id="RHEA:24020"/>
        <dbReference type="ChEBI" id="CHEBI:29806"/>
        <dbReference type="ChEBI" id="CHEBI:32682"/>
        <dbReference type="ChEBI" id="CHEBI:57472"/>
        <dbReference type="EC" id="4.3.2.1"/>
    </reaction>
</comment>
<dbReference type="InterPro" id="IPR008948">
    <property type="entry name" value="L-Aspartase-like"/>
</dbReference>
<dbReference type="Pfam" id="PF00206">
    <property type="entry name" value="Lyase_1"/>
    <property type="match status" value="1"/>
</dbReference>
<dbReference type="AlphaFoldDB" id="A0A4R2KW36"/>
<keyword evidence="3 6" id="KW-0055">Arginine biosynthesis</keyword>
<dbReference type="FunFam" id="1.10.275.10:FF:000002">
    <property type="entry name" value="Argininosuccinate lyase"/>
    <property type="match status" value="1"/>
</dbReference>
<dbReference type="EMBL" id="SLWV01000004">
    <property type="protein sequence ID" value="TCO78731.1"/>
    <property type="molecule type" value="Genomic_DNA"/>
</dbReference>
<dbReference type="InterPro" id="IPR009049">
    <property type="entry name" value="Argininosuccinate_lyase"/>
</dbReference>
<dbReference type="NCBIfam" id="TIGR00838">
    <property type="entry name" value="argH"/>
    <property type="match status" value="1"/>
</dbReference>
<accession>A0A4R2KW36</accession>
<proteinExistence type="inferred from homology"/>
<protein>
    <recommendedName>
        <fullName evidence="2 6">Argininosuccinate lyase</fullName>
        <shortName evidence="6">ASAL</shortName>
        <ecNumber evidence="2 6">4.3.2.1</ecNumber>
    </recommendedName>
    <alternativeName>
        <fullName evidence="6">Arginosuccinase</fullName>
    </alternativeName>
</protein>
<evidence type="ECO:0000313" key="9">
    <source>
        <dbReference type="EMBL" id="TCO78731.1"/>
    </source>
</evidence>
<dbReference type="Gene3D" id="1.10.40.30">
    <property type="entry name" value="Fumarase/aspartase (C-terminal domain)"/>
    <property type="match status" value="1"/>
</dbReference>
<dbReference type="PRINTS" id="PR00145">
    <property type="entry name" value="ARGSUCLYASE"/>
</dbReference>
<evidence type="ECO:0000256" key="1">
    <source>
        <dbReference type="ARBA" id="ARBA00004941"/>
    </source>
</evidence>
<dbReference type="RefSeq" id="WP_132243264.1">
    <property type="nucleotide sequence ID" value="NZ_SLWV01000004.1"/>
</dbReference>
<dbReference type="Gene3D" id="1.20.200.10">
    <property type="entry name" value="Fumarase/aspartase (Central domain)"/>
    <property type="match status" value="1"/>
</dbReference>
<reference evidence="9 10" key="1">
    <citation type="submission" date="2019-03" db="EMBL/GenBank/DDBJ databases">
        <title>Genomic Encyclopedia of Type Strains, Phase IV (KMG-IV): sequencing the most valuable type-strain genomes for metagenomic binning, comparative biology and taxonomic classification.</title>
        <authorList>
            <person name="Goeker M."/>
        </authorList>
    </citation>
    <scope>NUCLEOTIDE SEQUENCE [LARGE SCALE GENOMIC DNA]</scope>
    <source>
        <strain evidence="9 10">DSM 102940</strain>
    </source>
</reference>
<evidence type="ECO:0000313" key="10">
    <source>
        <dbReference type="Proteomes" id="UP000294919"/>
    </source>
</evidence>
<keyword evidence="5 6" id="KW-0456">Lyase</keyword>
<dbReference type="Gene3D" id="1.10.275.10">
    <property type="entry name" value="Fumarase/aspartase (N-terminal domain)"/>
    <property type="match status" value="1"/>
</dbReference>
<dbReference type="SUPFAM" id="SSF48557">
    <property type="entry name" value="L-aspartase-like"/>
    <property type="match status" value="1"/>
</dbReference>
<evidence type="ECO:0000259" key="8">
    <source>
        <dbReference type="Pfam" id="PF14698"/>
    </source>
</evidence>
<dbReference type="FunFam" id="1.10.40.30:FF:000001">
    <property type="entry name" value="Argininosuccinate lyase"/>
    <property type="match status" value="1"/>
</dbReference>